<evidence type="ECO:0000256" key="3">
    <source>
        <dbReference type="SAM" id="Coils"/>
    </source>
</evidence>
<dbReference type="PROSITE" id="PS00211">
    <property type="entry name" value="ABC_TRANSPORTER_1"/>
    <property type="match status" value="2"/>
</dbReference>
<evidence type="ECO:0000259" key="4">
    <source>
        <dbReference type="PROSITE" id="PS50893"/>
    </source>
</evidence>
<dbReference type="PANTHER" id="PTHR42855:SF1">
    <property type="entry name" value="ABC TRANSPORTER DOMAIN-CONTAINING PROTEIN"/>
    <property type="match status" value="1"/>
</dbReference>
<dbReference type="InterPro" id="IPR003439">
    <property type="entry name" value="ABC_transporter-like_ATP-bd"/>
</dbReference>
<reference evidence="5 6" key="1">
    <citation type="submission" date="2020-09" db="EMBL/GenBank/DDBJ databases">
        <title>Diversity and distribution of actinomycetes associated with coral in the coast of Hainan.</title>
        <authorList>
            <person name="Li F."/>
        </authorList>
    </citation>
    <scope>NUCLEOTIDE SEQUENCE [LARGE SCALE GENOMIC DNA]</scope>
    <source>
        <strain evidence="5 6">HNM0947</strain>
    </source>
</reference>
<evidence type="ECO:0000313" key="6">
    <source>
        <dbReference type="Proteomes" id="UP000806528"/>
    </source>
</evidence>
<evidence type="ECO:0000256" key="1">
    <source>
        <dbReference type="ARBA" id="ARBA00022741"/>
    </source>
</evidence>
<dbReference type="GO" id="GO:0005524">
    <property type="term" value="F:ATP binding"/>
    <property type="evidence" value="ECO:0007669"/>
    <property type="project" value="UniProtKB-KW"/>
</dbReference>
<protein>
    <submittedName>
        <fullName evidence="5">ABC-F family ATP-binding cassette domain-containing protein</fullName>
    </submittedName>
</protein>
<keyword evidence="3" id="KW-0175">Coiled coil</keyword>
<evidence type="ECO:0000313" key="5">
    <source>
        <dbReference type="EMBL" id="MBE3000567.1"/>
    </source>
</evidence>
<dbReference type="Gene3D" id="3.40.50.300">
    <property type="entry name" value="P-loop containing nucleotide triphosphate hydrolases"/>
    <property type="match status" value="2"/>
</dbReference>
<sequence length="548" mass="59662">MNPHTTSAPSGAATLSARDLSRAYGTHVVLDGIGLDVAPGQRLGLVGENGSGKSTLLRLLAGTEDPDSGSVERPDDTGFLHQELPYGPGHTLGDVVADALAPAREVEQRLARCAEAMNDGPGDEHVLAEYADALSEAERLEVWDADRRADLVVAGLGIDGLGTDRTVERMSGGQRARLALAALLIRRPRALLLDEPTNHLDDAALEFLEGYLRGLPGLVVLASHDRVFLDAVCTGLIDLDPAVEGPVFYGGAYTYYLHEKKLERERWEQRHQTEQERLKALRESVRTTARKVGYNRQPKDNDKMNYDATGERVAQQVSRRVRDARGRLEALERDQVRKPPRKLSFSGHLTARPDTADGQALMLRDAQVPGRLSLSYLDVPADGRLLVTGPNGAGKSTLLYTLARRLTPVSGTVTWARGATVALLEQDVEFTDPERTPRSLYEALNAGRPDAPRLVELGLVAPRDQDRPVGLLSVGQRRRLALAMLVGHAPDVLLLDEPTNHLSLSLSEELEEALGTAPGAVVVASHDRWLRRNWEGEELRLVGGAADH</sequence>
<dbReference type="InterPro" id="IPR027417">
    <property type="entry name" value="P-loop_NTPase"/>
</dbReference>
<gene>
    <name evidence="5" type="ORF">IDM40_17940</name>
</gene>
<name>A0ABR9P9P3_9ACTN</name>
<dbReference type="SMART" id="SM00382">
    <property type="entry name" value="AAA"/>
    <property type="match status" value="2"/>
</dbReference>
<evidence type="ECO:0000256" key="2">
    <source>
        <dbReference type="ARBA" id="ARBA00022840"/>
    </source>
</evidence>
<feature type="domain" description="ABC transporter" evidence="4">
    <location>
        <begin position="15"/>
        <end position="275"/>
    </location>
</feature>
<dbReference type="InterPro" id="IPR051309">
    <property type="entry name" value="ABCF_ATPase"/>
</dbReference>
<proteinExistence type="predicted"/>
<keyword evidence="6" id="KW-1185">Reference proteome</keyword>
<dbReference type="InterPro" id="IPR017871">
    <property type="entry name" value="ABC_transporter-like_CS"/>
</dbReference>
<dbReference type="Proteomes" id="UP000806528">
    <property type="component" value="Unassembled WGS sequence"/>
</dbReference>
<dbReference type="SUPFAM" id="SSF52540">
    <property type="entry name" value="P-loop containing nucleoside triphosphate hydrolases"/>
    <property type="match status" value="2"/>
</dbReference>
<dbReference type="PROSITE" id="PS50893">
    <property type="entry name" value="ABC_TRANSPORTER_2"/>
    <property type="match status" value="1"/>
</dbReference>
<feature type="coiled-coil region" evidence="3">
    <location>
        <begin position="257"/>
        <end position="284"/>
    </location>
</feature>
<comment type="caution">
    <text evidence="5">The sequence shown here is derived from an EMBL/GenBank/DDBJ whole genome shotgun (WGS) entry which is preliminary data.</text>
</comment>
<keyword evidence="1" id="KW-0547">Nucleotide-binding</keyword>
<dbReference type="InterPro" id="IPR003593">
    <property type="entry name" value="AAA+_ATPase"/>
</dbReference>
<organism evidence="5 6">
    <name type="scientific">Nocardiopsis coralli</name>
    <dbReference type="NCBI Taxonomy" id="2772213"/>
    <lineage>
        <taxon>Bacteria</taxon>
        <taxon>Bacillati</taxon>
        <taxon>Actinomycetota</taxon>
        <taxon>Actinomycetes</taxon>
        <taxon>Streptosporangiales</taxon>
        <taxon>Nocardiopsidaceae</taxon>
        <taxon>Nocardiopsis</taxon>
    </lineage>
</organism>
<dbReference type="RefSeq" id="WP_193123161.1">
    <property type="nucleotide sequence ID" value="NZ_JADBGI010000015.1"/>
</dbReference>
<keyword evidence="2 5" id="KW-0067">ATP-binding</keyword>
<dbReference type="EMBL" id="JADBGI010000015">
    <property type="protein sequence ID" value="MBE3000567.1"/>
    <property type="molecule type" value="Genomic_DNA"/>
</dbReference>
<dbReference type="CDD" id="cd03221">
    <property type="entry name" value="ABCF_EF-3"/>
    <property type="match status" value="1"/>
</dbReference>
<accession>A0ABR9P9P3</accession>
<dbReference type="Pfam" id="PF00005">
    <property type="entry name" value="ABC_tran"/>
    <property type="match status" value="2"/>
</dbReference>
<dbReference type="PANTHER" id="PTHR42855">
    <property type="entry name" value="ABC TRANSPORTER ATP-BINDING SUBUNIT"/>
    <property type="match status" value="1"/>
</dbReference>